<evidence type="ECO:0000313" key="12">
    <source>
        <dbReference type="EMBL" id="CAK9165477.1"/>
    </source>
</evidence>
<evidence type="ECO:0000256" key="4">
    <source>
        <dbReference type="ARBA" id="ARBA00022679"/>
    </source>
</evidence>
<dbReference type="PANTHER" id="PTHR31595:SF57">
    <property type="entry name" value="OS04G0481900 PROTEIN"/>
    <property type="match status" value="1"/>
</dbReference>
<keyword evidence="13" id="KW-1185">Reference proteome</keyword>
<keyword evidence="6" id="KW-1133">Transmembrane helix</keyword>
<dbReference type="InterPro" id="IPR032805">
    <property type="entry name" value="Wax_synthase_dom"/>
</dbReference>
<dbReference type="Proteomes" id="UP001642360">
    <property type="component" value="Unassembled WGS sequence"/>
</dbReference>
<comment type="subcellular location">
    <subcellularLocation>
        <location evidence="1">Membrane</location>
        <topology evidence="1">Multi-pass membrane protein</topology>
    </subcellularLocation>
</comment>
<comment type="caution">
    <text evidence="12">The sequence shown here is derived from an EMBL/GenBank/DDBJ whole genome shotgun (WGS) entry which is preliminary data.</text>
</comment>
<proteinExistence type="inferred from homology"/>
<keyword evidence="4" id="KW-0808">Transferase</keyword>
<dbReference type="EMBL" id="CAUOFW020004392">
    <property type="protein sequence ID" value="CAK9165477.1"/>
    <property type="molecule type" value="Genomic_DNA"/>
</dbReference>
<keyword evidence="9" id="KW-0012">Acyltransferase</keyword>
<evidence type="ECO:0000256" key="5">
    <source>
        <dbReference type="ARBA" id="ARBA00022692"/>
    </source>
</evidence>
<evidence type="ECO:0000256" key="10">
    <source>
        <dbReference type="SAM" id="SignalP"/>
    </source>
</evidence>
<dbReference type="PANTHER" id="PTHR31595">
    <property type="entry name" value="LONG-CHAIN-ALCOHOL O-FATTY-ACYLTRANSFERASE 3-RELATED"/>
    <property type="match status" value="1"/>
</dbReference>
<evidence type="ECO:0000256" key="3">
    <source>
        <dbReference type="ARBA" id="ARBA00007282"/>
    </source>
</evidence>
<evidence type="ECO:0000256" key="7">
    <source>
        <dbReference type="ARBA" id="ARBA00023098"/>
    </source>
</evidence>
<feature type="domain" description="Wax synthase" evidence="11">
    <location>
        <begin position="37"/>
        <end position="74"/>
    </location>
</feature>
<keyword evidence="10" id="KW-0732">Signal</keyword>
<organism evidence="12 13">
    <name type="scientific">Ilex paraguariensis</name>
    <name type="common">yerba mate</name>
    <dbReference type="NCBI Taxonomy" id="185542"/>
    <lineage>
        <taxon>Eukaryota</taxon>
        <taxon>Viridiplantae</taxon>
        <taxon>Streptophyta</taxon>
        <taxon>Embryophyta</taxon>
        <taxon>Tracheophyta</taxon>
        <taxon>Spermatophyta</taxon>
        <taxon>Magnoliopsida</taxon>
        <taxon>eudicotyledons</taxon>
        <taxon>Gunneridae</taxon>
        <taxon>Pentapetalae</taxon>
        <taxon>asterids</taxon>
        <taxon>campanulids</taxon>
        <taxon>Aquifoliales</taxon>
        <taxon>Aquifoliaceae</taxon>
        <taxon>Ilex</taxon>
    </lineage>
</organism>
<keyword evidence="5" id="KW-0812">Transmembrane</keyword>
<dbReference type="GO" id="GO:0016746">
    <property type="term" value="F:acyltransferase activity"/>
    <property type="evidence" value="ECO:0007669"/>
    <property type="project" value="UniProtKB-KW"/>
</dbReference>
<dbReference type="AlphaFoldDB" id="A0ABC8TBI4"/>
<keyword evidence="7" id="KW-0443">Lipid metabolism</keyword>
<dbReference type="Pfam" id="PF13813">
    <property type="entry name" value="MBOAT_2"/>
    <property type="match status" value="1"/>
</dbReference>
<comment type="pathway">
    <text evidence="2">Secondary metabolite biosynthesis.</text>
</comment>
<dbReference type="GO" id="GO:0006629">
    <property type="term" value="P:lipid metabolic process"/>
    <property type="evidence" value="ECO:0007669"/>
    <property type="project" value="UniProtKB-KW"/>
</dbReference>
<evidence type="ECO:0000259" key="11">
    <source>
        <dbReference type="Pfam" id="PF13813"/>
    </source>
</evidence>
<name>A0ABC8TBI4_9AQUA</name>
<feature type="signal peptide" evidence="10">
    <location>
        <begin position="1"/>
        <end position="22"/>
    </location>
</feature>
<evidence type="ECO:0000256" key="2">
    <source>
        <dbReference type="ARBA" id="ARBA00005179"/>
    </source>
</evidence>
<evidence type="ECO:0000256" key="9">
    <source>
        <dbReference type="ARBA" id="ARBA00023315"/>
    </source>
</evidence>
<sequence length="166" mass="18771">MMVVYCCLVFLLVDLLIGVSSAVVRALVGLELEAPSDEPYLSTSLQDFWGRRWNLIVTNTLRHTVYKPRAIILSDFLGRQQGPTAGGVGVFCRVWSHARAFILLCHAWESILGNDVVFRPARVSTSFWLFFPPLVKNGADVTVIEEFKFFLECMKMNLEFPKLVGQ</sequence>
<reference evidence="12 13" key="1">
    <citation type="submission" date="2024-02" db="EMBL/GenBank/DDBJ databases">
        <authorList>
            <person name="Vignale AGUSTIN F."/>
            <person name="Sosa J E."/>
            <person name="Modenutti C."/>
        </authorList>
    </citation>
    <scope>NUCLEOTIDE SEQUENCE [LARGE SCALE GENOMIC DNA]</scope>
</reference>
<dbReference type="InterPro" id="IPR044851">
    <property type="entry name" value="Wax_synthase"/>
</dbReference>
<evidence type="ECO:0000256" key="6">
    <source>
        <dbReference type="ARBA" id="ARBA00022989"/>
    </source>
</evidence>
<accession>A0ABC8TBI4</accession>
<keyword evidence="8" id="KW-0472">Membrane</keyword>
<evidence type="ECO:0000256" key="1">
    <source>
        <dbReference type="ARBA" id="ARBA00004141"/>
    </source>
</evidence>
<comment type="similarity">
    <text evidence="3">Belongs to the wax synthase family.</text>
</comment>
<evidence type="ECO:0000256" key="8">
    <source>
        <dbReference type="ARBA" id="ARBA00023136"/>
    </source>
</evidence>
<evidence type="ECO:0000313" key="13">
    <source>
        <dbReference type="Proteomes" id="UP001642360"/>
    </source>
</evidence>
<dbReference type="GO" id="GO:0016020">
    <property type="term" value="C:membrane"/>
    <property type="evidence" value="ECO:0007669"/>
    <property type="project" value="UniProtKB-SubCell"/>
</dbReference>
<gene>
    <name evidence="12" type="ORF">ILEXP_LOCUS34644</name>
</gene>
<protein>
    <recommendedName>
        <fullName evidence="11">Wax synthase domain-containing protein</fullName>
    </recommendedName>
</protein>
<feature type="chain" id="PRO_5044806152" description="Wax synthase domain-containing protein" evidence="10">
    <location>
        <begin position="23"/>
        <end position="166"/>
    </location>
</feature>